<dbReference type="PANTHER" id="PTHR33164">
    <property type="entry name" value="TRANSCRIPTIONAL REGULATOR, MARR FAMILY"/>
    <property type="match status" value="1"/>
</dbReference>
<reference evidence="2 3" key="1">
    <citation type="journal article" date="2015" name="Genome Announc.">
        <title>Complete Genome Sequencing of Protease-Producing Novel Arthrobacter sp. Strain IHBB 11108 Using PacBio Single-Molecule Real-Time Sequencing Technology.</title>
        <authorList>
            <person name="Kiran S."/>
            <person name="Swarnkar M.K."/>
            <person name="Pal M."/>
            <person name="Thakur R."/>
            <person name="Tewari R."/>
            <person name="Singh A.K."/>
            <person name="Gulati A."/>
        </authorList>
    </citation>
    <scope>NUCLEOTIDE SEQUENCE [LARGE SCALE GENOMIC DNA]</scope>
    <source>
        <strain evidence="2 3">IHBB 11108</strain>
    </source>
</reference>
<dbReference type="AlphaFoldDB" id="A0A0D4C3Z7"/>
<dbReference type="STRING" id="1618207.UM93_12115"/>
<dbReference type="EMBL" id="CP011005">
    <property type="protein sequence ID" value="AJT43100.1"/>
    <property type="molecule type" value="Genomic_DNA"/>
</dbReference>
<dbReference type="PATRIC" id="fig|1618207.4.peg.2458"/>
<dbReference type="PANTHER" id="PTHR33164:SF99">
    <property type="entry name" value="MARR FAMILY REGULATORY PROTEIN"/>
    <property type="match status" value="1"/>
</dbReference>
<dbReference type="Gene3D" id="1.10.10.10">
    <property type="entry name" value="Winged helix-like DNA-binding domain superfamily/Winged helix DNA-binding domain"/>
    <property type="match status" value="1"/>
</dbReference>
<dbReference type="InterPro" id="IPR000835">
    <property type="entry name" value="HTH_MarR-typ"/>
</dbReference>
<organism evidence="2 3">
    <name type="scientific">Psychromicrobium lacuslunae</name>
    <dbReference type="NCBI Taxonomy" id="1618207"/>
    <lineage>
        <taxon>Bacteria</taxon>
        <taxon>Bacillati</taxon>
        <taxon>Actinomycetota</taxon>
        <taxon>Actinomycetes</taxon>
        <taxon>Micrococcales</taxon>
        <taxon>Micrococcaceae</taxon>
        <taxon>Psychromicrobium</taxon>
    </lineage>
</organism>
<dbReference type="Pfam" id="PF01047">
    <property type="entry name" value="MarR"/>
    <property type="match status" value="1"/>
</dbReference>
<dbReference type="HOGENOM" id="CLU_083287_2_2_11"/>
<dbReference type="SUPFAM" id="SSF46785">
    <property type="entry name" value="Winged helix' DNA-binding domain"/>
    <property type="match status" value="1"/>
</dbReference>
<accession>A0A0D4C3Z7</accession>
<evidence type="ECO:0000313" key="2">
    <source>
        <dbReference type="EMBL" id="AJT43100.1"/>
    </source>
</evidence>
<dbReference type="InterPro" id="IPR036388">
    <property type="entry name" value="WH-like_DNA-bd_sf"/>
</dbReference>
<sequence>MSNPVPHSAGPQWLSTEQRRAWLALLSTLATLPREFDAPLQRAAQLTLFDYNVLAMLSEQSDGRLPMSELASRTAASLSRLSHVVRKLEGRGLLSRSAHPADGRVTTAELSVFGRQLVEQLAPEHVEQVQRLIFQRLDATEVEQLDQILRKLLSGIDQNQWIFRAD</sequence>
<name>A0A0D4C3Z7_9MICC</name>
<dbReference type="GO" id="GO:0003700">
    <property type="term" value="F:DNA-binding transcription factor activity"/>
    <property type="evidence" value="ECO:0007669"/>
    <property type="project" value="InterPro"/>
</dbReference>
<dbReference type="InterPro" id="IPR039422">
    <property type="entry name" value="MarR/SlyA-like"/>
</dbReference>
<evidence type="ECO:0000259" key="1">
    <source>
        <dbReference type="PROSITE" id="PS50995"/>
    </source>
</evidence>
<dbReference type="Proteomes" id="UP000061839">
    <property type="component" value="Chromosome"/>
</dbReference>
<keyword evidence="3" id="KW-1185">Reference proteome</keyword>
<dbReference type="InterPro" id="IPR036390">
    <property type="entry name" value="WH_DNA-bd_sf"/>
</dbReference>
<dbReference type="GO" id="GO:0006950">
    <property type="term" value="P:response to stress"/>
    <property type="evidence" value="ECO:0007669"/>
    <property type="project" value="TreeGrafter"/>
</dbReference>
<feature type="domain" description="HTH marR-type" evidence="1">
    <location>
        <begin position="22"/>
        <end position="154"/>
    </location>
</feature>
<dbReference type="KEGG" id="ari:UM93_12115"/>
<protein>
    <submittedName>
        <fullName evidence="2">MarR family transcriptional regulator</fullName>
    </submittedName>
</protein>
<evidence type="ECO:0000313" key="3">
    <source>
        <dbReference type="Proteomes" id="UP000061839"/>
    </source>
</evidence>
<dbReference type="OrthoDB" id="8635520at2"/>
<dbReference type="PROSITE" id="PS50995">
    <property type="entry name" value="HTH_MARR_2"/>
    <property type="match status" value="1"/>
</dbReference>
<dbReference type="PRINTS" id="PR00598">
    <property type="entry name" value="HTHMARR"/>
</dbReference>
<dbReference type="SMART" id="SM00347">
    <property type="entry name" value="HTH_MARR"/>
    <property type="match status" value="1"/>
</dbReference>
<proteinExistence type="predicted"/>
<gene>
    <name evidence="2" type="ORF">UM93_12115</name>
</gene>